<keyword evidence="2" id="KW-1185">Reference proteome</keyword>
<organism evidence="1 2">
    <name type="scientific">Naganishia onofrii</name>
    <dbReference type="NCBI Taxonomy" id="1851511"/>
    <lineage>
        <taxon>Eukaryota</taxon>
        <taxon>Fungi</taxon>
        <taxon>Dikarya</taxon>
        <taxon>Basidiomycota</taxon>
        <taxon>Agaricomycotina</taxon>
        <taxon>Tremellomycetes</taxon>
        <taxon>Filobasidiales</taxon>
        <taxon>Filobasidiaceae</taxon>
        <taxon>Naganishia</taxon>
    </lineage>
</organism>
<sequence length="276" mass="31130">MVAMHGPQGCGKTTLTNEIQRYLQASDANARSAVLSLDDLYHTHDSLVSLRQRHPQNGLLAGRGLPGTHDLDLARNTLDAVLRCNQGTTARIELPIFDKSVFGGEGDRSRSTISIETPIDVFVLEGWSMGFQALRREELIQRYEQARSIHVQHPASTPPTFLSHSLQSLIQVNEYLLTASDILYPPFSLLVQIRPESYEYVYAWRLQQERQLIATRGTGMSDAQVEEFVRRYMPGYELWAHVGGNTDGQNETSLWSGKSLVLWFGKERELVSVERS</sequence>
<protein>
    <submittedName>
        <fullName evidence="1">Uncharacterized protein</fullName>
    </submittedName>
</protein>
<evidence type="ECO:0000313" key="2">
    <source>
        <dbReference type="Proteomes" id="UP001234202"/>
    </source>
</evidence>
<reference evidence="1" key="1">
    <citation type="submission" date="2023-04" db="EMBL/GenBank/DDBJ databases">
        <title>Draft Genome sequencing of Naganishia species isolated from polar environments using Oxford Nanopore Technology.</title>
        <authorList>
            <person name="Leo P."/>
            <person name="Venkateswaran K."/>
        </authorList>
    </citation>
    <scope>NUCLEOTIDE SEQUENCE</scope>
    <source>
        <strain evidence="1">DBVPG 5303</strain>
    </source>
</reference>
<gene>
    <name evidence="1" type="ORF">QFC24_006447</name>
</gene>
<comment type="caution">
    <text evidence="1">The sequence shown here is derived from an EMBL/GenBank/DDBJ whole genome shotgun (WGS) entry which is preliminary data.</text>
</comment>
<name>A0ACC2X019_9TREE</name>
<evidence type="ECO:0000313" key="1">
    <source>
        <dbReference type="EMBL" id="KAJ9117353.1"/>
    </source>
</evidence>
<proteinExistence type="predicted"/>
<dbReference type="EMBL" id="JASBWV010000032">
    <property type="protein sequence ID" value="KAJ9117353.1"/>
    <property type="molecule type" value="Genomic_DNA"/>
</dbReference>
<accession>A0ACC2X019</accession>
<dbReference type="Proteomes" id="UP001234202">
    <property type="component" value="Unassembled WGS sequence"/>
</dbReference>